<keyword evidence="1" id="KW-0805">Transcription regulation</keyword>
<dbReference type="Gene3D" id="1.25.40.10">
    <property type="entry name" value="Tetratricopeptide repeat domain"/>
    <property type="match status" value="1"/>
</dbReference>
<protein>
    <submittedName>
        <fullName evidence="5">Response regulator containing a CheY-like receiver domain and an HTH DNA-binding domain</fullName>
    </submittedName>
</protein>
<sequence>MKYIRIPSAHKKLKLADAEGLPVYVSAPTGWGKTVLLRNYYQRRSAIFLSGISGRLSDTPDPKSNSENVFIIDDINWITDEESRRYVHELLDTPGVRVVMCGRGRFPRWLIQEAVDLDFMRIHQEDLAFGIEEARAFFQECSFFPDTTRIQAMVKACEGYPIALRFYAYHLQSGEEYGENLNARIWDDVCNYVSSKVYSSWPEDILALLLSLCEFEEFSTPMAVYISGMPDAQKLIHRCEDIGALIQLQKNGMWRFLPKAEMTLKWQKSHTFSPSRIRENYLKGACYFEQSGDTIRALEFYRKAEDRSSIYRLLLEASSNHPGVNRLCEMREFFFSLSDKEIKAEPTLISGMSMLASLTMKTAESEEWYNELKLYEKDKRNPVEKRREAHLRIAWLNMTLPHRYGKKLLEMLRSVCAMSAHRDITMPPVSVTSAMPSFLNGSLDFSEWSLHTPQLAASIGAPLEKILGTAGTGLIAVVKAETSFLRAESDAYTICENLNNGYEQAATNGTPQMCFAATGVLVKQHLTSGQISAAKAAISTVRTRIDEACVTELTANFEAFNAWFALYTGDMATVNEYLQNSTDPHESFCVLDRYRAMVRLRCLIAANRFAEAGDLSTFLDGYFTSYRRTIYWIQNRLFRAVILYNEGSPLWIQSLSEALQQAEKYNFVRVISMEGHAVMPLLQQLKKAPVSGSFMRKVIDETSKMALLYPDYLRHIPKVNVRLTPRETQILGLLCGGVDMQSICRMCNISYSALKKHNSSIYRKLGATSRVEAERIANQMGLVHH</sequence>
<reference evidence="5 6" key="1">
    <citation type="submission" date="2010-08" db="EMBL/GenBank/DDBJ databases">
        <authorList>
            <consortium name="US DOE Joint Genome Institute (JGI-PGF)"/>
            <person name="Lucas S."/>
            <person name="Copeland A."/>
            <person name="Lapidus A."/>
            <person name="Cheng J.-F."/>
            <person name="Bruce D."/>
            <person name="Goodwin L."/>
            <person name="Pitluck S."/>
            <person name="Land M.L."/>
            <person name="Hauser L."/>
            <person name="Chang Y.-J."/>
            <person name="Anderson I.J."/>
            <person name="Johnson E."/>
            <person name="Mulhopadhyay B."/>
            <person name="Kyrpides N."/>
            <person name="Woyke T.J."/>
        </authorList>
    </citation>
    <scope>NUCLEOTIDE SEQUENCE [LARGE SCALE GENOMIC DNA]</scope>
    <source>
        <strain evidence="5 6">6</strain>
    </source>
</reference>
<dbReference type="EMBL" id="CM001487">
    <property type="protein sequence ID" value="EIM56685.1"/>
    <property type="molecule type" value="Genomic_DNA"/>
</dbReference>
<organism evidence="5 6">
    <name type="scientific">Eubacterium cellulosolvens (strain ATCC 43171 / JCM 9499 / 6)</name>
    <name type="common">Cillobacterium cellulosolvens</name>
    <dbReference type="NCBI Taxonomy" id="633697"/>
    <lineage>
        <taxon>Bacteria</taxon>
        <taxon>Bacillati</taxon>
        <taxon>Bacillota</taxon>
        <taxon>Clostridia</taxon>
        <taxon>Eubacteriales</taxon>
        <taxon>Eubacteriaceae</taxon>
        <taxon>Eubacterium</taxon>
    </lineage>
</organism>
<dbReference type="OrthoDB" id="2039528at2"/>
<keyword evidence="6" id="KW-1185">Reference proteome</keyword>
<dbReference type="SUPFAM" id="SSF52540">
    <property type="entry name" value="P-loop containing nucleoside triphosphate hydrolases"/>
    <property type="match status" value="1"/>
</dbReference>
<evidence type="ECO:0000313" key="6">
    <source>
        <dbReference type="Proteomes" id="UP000005753"/>
    </source>
</evidence>
<dbReference type="Proteomes" id="UP000005753">
    <property type="component" value="Chromosome"/>
</dbReference>
<dbReference type="AlphaFoldDB" id="I5ASB2"/>
<keyword evidence="2 5" id="KW-0238">DNA-binding</keyword>
<dbReference type="STRING" id="633697.EubceDRAFT1_0855"/>
<dbReference type="SMART" id="SM00421">
    <property type="entry name" value="HTH_LUXR"/>
    <property type="match status" value="1"/>
</dbReference>
<feature type="domain" description="HTH luxR-type" evidence="4">
    <location>
        <begin position="716"/>
        <end position="781"/>
    </location>
</feature>
<accession>I5ASB2</accession>
<evidence type="ECO:0000256" key="2">
    <source>
        <dbReference type="ARBA" id="ARBA00023125"/>
    </source>
</evidence>
<dbReference type="PROSITE" id="PS50043">
    <property type="entry name" value="HTH_LUXR_2"/>
    <property type="match status" value="1"/>
</dbReference>
<dbReference type="HOGENOM" id="CLU_356342_0_0_9"/>
<dbReference type="InterPro" id="IPR000792">
    <property type="entry name" value="Tscrpt_reg_LuxR_C"/>
</dbReference>
<dbReference type="PANTHER" id="PTHR44688:SF16">
    <property type="entry name" value="DNA-BINDING TRANSCRIPTIONAL ACTIVATOR DEVR_DOSR"/>
    <property type="match status" value="1"/>
</dbReference>
<proteinExistence type="predicted"/>
<name>I5ASB2_EUBC6</name>
<dbReference type="Pfam" id="PF00196">
    <property type="entry name" value="GerE"/>
    <property type="match status" value="1"/>
</dbReference>
<dbReference type="CDD" id="cd06170">
    <property type="entry name" value="LuxR_C_like"/>
    <property type="match status" value="1"/>
</dbReference>
<dbReference type="InterPro" id="IPR027417">
    <property type="entry name" value="P-loop_NTPase"/>
</dbReference>
<dbReference type="GO" id="GO:0003677">
    <property type="term" value="F:DNA binding"/>
    <property type="evidence" value="ECO:0007669"/>
    <property type="project" value="UniProtKB-KW"/>
</dbReference>
<evidence type="ECO:0000256" key="1">
    <source>
        <dbReference type="ARBA" id="ARBA00023015"/>
    </source>
</evidence>
<keyword evidence="3" id="KW-0804">Transcription</keyword>
<evidence type="ECO:0000313" key="5">
    <source>
        <dbReference type="EMBL" id="EIM56685.1"/>
    </source>
</evidence>
<dbReference type="GO" id="GO:0006355">
    <property type="term" value="P:regulation of DNA-templated transcription"/>
    <property type="evidence" value="ECO:0007669"/>
    <property type="project" value="InterPro"/>
</dbReference>
<evidence type="ECO:0000256" key="3">
    <source>
        <dbReference type="ARBA" id="ARBA00023163"/>
    </source>
</evidence>
<dbReference type="PANTHER" id="PTHR44688">
    <property type="entry name" value="DNA-BINDING TRANSCRIPTIONAL ACTIVATOR DEVR_DOSR"/>
    <property type="match status" value="1"/>
</dbReference>
<dbReference type="InterPro" id="IPR016032">
    <property type="entry name" value="Sig_transdc_resp-reg_C-effctor"/>
</dbReference>
<gene>
    <name evidence="5" type="ORF">EubceDRAFT1_0855</name>
</gene>
<dbReference type="InterPro" id="IPR011990">
    <property type="entry name" value="TPR-like_helical_dom_sf"/>
</dbReference>
<reference evidence="5 6" key="2">
    <citation type="submission" date="2012-02" db="EMBL/GenBank/DDBJ databases">
        <title>Improved High-Quality Draft sequence of Eubacterium cellulosolvens 6.</title>
        <authorList>
            <consortium name="US DOE Joint Genome Institute"/>
            <person name="Lucas S."/>
            <person name="Han J."/>
            <person name="Lapidus A."/>
            <person name="Cheng J.-F."/>
            <person name="Goodwin L."/>
            <person name="Pitluck S."/>
            <person name="Peters L."/>
            <person name="Mikhailova N."/>
            <person name="Gu W."/>
            <person name="Detter J.C."/>
            <person name="Han C."/>
            <person name="Tapia R."/>
            <person name="Land M."/>
            <person name="Hauser L."/>
            <person name="Kyrpides N."/>
            <person name="Ivanova N."/>
            <person name="Pagani I."/>
            <person name="Johnson E."/>
            <person name="Mukhopadhyay B."/>
            <person name="Anderson I."/>
            <person name="Woyke T."/>
        </authorList>
    </citation>
    <scope>NUCLEOTIDE SEQUENCE [LARGE SCALE GENOMIC DNA]</scope>
    <source>
        <strain evidence="5 6">6</strain>
    </source>
</reference>
<dbReference type="eggNOG" id="COG2909">
    <property type="taxonomic scope" value="Bacteria"/>
</dbReference>
<evidence type="ECO:0000259" key="4">
    <source>
        <dbReference type="PROSITE" id="PS50043"/>
    </source>
</evidence>
<dbReference type="InterPro" id="IPR036388">
    <property type="entry name" value="WH-like_DNA-bd_sf"/>
</dbReference>
<dbReference type="Gene3D" id="1.10.10.10">
    <property type="entry name" value="Winged helix-like DNA-binding domain superfamily/Winged helix DNA-binding domain"/>
    <property type="match status" value="1"/>
</dbReference>
<dbReference type="SUPFAM" id="SSF46894">
    <property type="entry name" value="C-terminal effector domain of the bipartite response regulators"/>
    <property type="match status" value="1"/>
</dbReference>